<dbReference type="GeneTree" id="ENSGT00390000016088"/>
<dbReference type="AlphaFoldDB" id="A0A8C9SEZ6"/>
<accession>A0A8C9SEZ6</accession>
<sequence length="270" mass="30823">MFVHVSCVWLLHTAEPLSEVLQNTVLRLYSDHLSPDGKSVDYRGMSCSSAFRRYCELTVQFQRVRLGSLSREETLAFFINIYNTLVIHGTLLLGTPKNLWQRYRFFTYVSYIIGGEVFTLQDIENGVLRGNRRGMTQLLKPFSKDDPRLQAALPDAEPLVHFALNCGTKSCPPIKTYSAKDIDIQLCTAAQAFLETDNSCMVDVVKGEVRLSQIFRWYKEDFGGTDMKVLSWIVTHMNESPKKSSLQALLATTNYKVNYLPYDWSTNSMD</sequence>
<dbReference type="Ensembl" id="ENSSFOT00015036557.2">
    <property type="protein sequence ID" value="ENSSFOP00015036165.2"/>
    <property type="gene ID" value="ENSSFOG00015023018.2"/>
</dbReference>
<dbReference type="Proteomes" id="UP000694397">
    <property type="component" value="Chromosome 12"/>
</dbReference>
<dbReference type="GO" id="GO:0009055">
    <property type="term" value="F:electron transfer activity"/>
    <property type="evidence" value="ECO:0007669"/>
    <property type="project" value="TreeGrafter"/>
</dbReference>
<keyword evidence="3" id="KW-1185">Reference proteome</keyword>
<dbReference type="InterPro" id="IPR006869">
    <property type="entry name" value="DUF547"/>
</dbReference>
<name>A0A8C9SEZ6_SCLFO</name>
<feature type="domain" description="DUF547" evidence="1">
    <location>
        <begin position="68"/>
        <end position="194"/>
    </location>
</feature>
<organism evidence="2 3">
    <name type="scientific">Scleropages formosus</name>
    <name type="common">Asian bonytongue</name>
    <name type="synonym">Osteoglossum formosum</name>
    <dbReference type="NCBI Taxonomy" id="113540"/>
    <lineage>
        <taxon>Eukaryota</taxon>
        <taxon>Metazoa</taxon>
        <taxon>Chordata</taxon>
        <taxon>Craniata</taxon>
        <taxon>Vertebrata</taxon>
        <taxon>Euteleostomi</taxon>
        <taxon>Actinopterygii</taxon>
        <taxon>Neopterygii</taxon>
        <taxon>Teleostei</taxon>
        <taxon>Osteoglossocephala</taxon>
        <taxon>Osteoglossomorpha</taxon>
        <taxon>Osteoglossiformes</taxon>
        <taxon>Osteoglossidae</taxon>
        <taxon>Scleropages</taxon>
    </lineage>
</organism>
<dbReference type="PANTHER" id="PTHR34386:SF1">
    <property type="entry name" value="GLUTAREDOXIN-LIKE PROTEIN NRDH"/>
    <property type="match status" value="1"/>
</dbReference>
<reference evidence="2" key="3">
    <citation type="submission" date="2025-09" db="UniProtKB">
        <authorList>
            <consortium name="Ensembl"/>
        </authorList>
    </citation>
    <scope>IDENTIFICATION</scope>
</reference>
<proteinExistence type="predicted"/>
<protein>
    <submittedName>
        <fullName evidence="2">Zgc:152951</fullName>
    </submittedName>
</protein>
<gene>
    <name evidence="2" type="primary">zgc:152951</name>
</gene>
<reference evidence="2 3" key="1">
    <citation type="submission" date="2019-04" db="EMBL/GenBank/DDBJ databases">
        <authorList>
            <consortium name="Wellcome Sanger Institute Data Sharing"/>
        </authorList>
    </citation>
    <scope>NUCLEOTIDE SEQUENCE [LARGE SCALE GENOMIC DNA]</scope>
</reference>
<dbReference type="Pfam" id="PF04784">
    <property type="entry name" value="DUF547"/>
    <property type="match status" value="1"/>
</dbReference>
<evidence type="ECO:0000259" key="1">
    <source>
        <dbReference type="Pfam" id="PF04784"/>
    </source>
</evidence>
<dbReference type="InterPro" id="IPR051548">
    <property type="entry name" value="Grx-like_ET"/>
</dbReference>
<dbReference type="PANTHER" id="PTHR34386">
    <property type="entry name" value="GLUTAREDOXIN"/>
    <property type="match status" value="1"/>
</dbReference>
<evidence type="ECO:0000313" key="2">
    <source>
        <dbReference type="Ensembl" id="ENSSFOP00015036165.2"/>
    </source>
</evidence>
<dbReference type="GO" id="GO:0045454">
    <property type="term" value="P:cell redox homeostasis"/>
    <property type="evidence" value="ECO:0007669"/>
    <property type="project" value="TreeGrafter"/>
</dbReference>
<reference evidence="2" key="2">
    <citation type="submission" date="2025-08" db="UniProtKB">
        <authorList>
            <consortium name="Ensembl"/>
        </authorList>
    </citation>
    <scope>IDENTIFICATION</scope>
</reference>
<evidence type="ECO:0000313" key="3">
    <source>
        <dbReference type="Proteomes" id="UP000694397"/>
    </source>
</evidence>
<dbReference type="OrthoDB" id="418495at2759"/>